<feature type="region of interest" description="Disordered" evidence="1">
    <location>
        <begin position="391"/>
        <end position="412"/>
    </location>
</feature>
<dbReference type="VEuPathDB" id="TriTrypDB:BCY84_18584"/>
<reference evidence="2 3" key="1">
    <citation type="journal article" date="2019" name="Genome Biol. Evol.">
        <title>Nanopore Sequencing Significantly Improves Genome Assembly of the Protozoan Parasite Trypanosoma cruzi.</title>
        <authorList>
            <person name="Diaz-Viraque F."/>
            <person name="Pita S."/>
            <person name="Greif G."/>
            <person name="de Souza R.C.M."/>
            <person name="Iraola G."/>
            <person name="Robello C."/>
        </authorList>
    </citation>
    <scope>NUCLEOTIDE SEQUENCE [LARGE SCALE GENOMIC DNA]</scope>
    <source>
        <strain evidence="2 3">Berenice</strain>
    </source>
</reference>
<evidence type="ECO:0000313" key="2">
    <source>
        <dbReference type="EMBL" id="KAF5223686.1"/>
    </source>
</evidence>
<comment type="caution">
    <text evidence="2">The sequence shown here is derived from an EMBL/GenBank/DDBJ whole genome shotgun (WGS) entry which is preliminary data.</text>
</comment>
<proteinExistence type="predicted"/>
<protein>
    <submittedName>
        <fullName evidence="2">Uncharacterized protein</fullName>
    </submittedName>
</protein>
<evidence type="ECO:0000313" key="3">
    <source>
        <dbReference type="Proteomes" id="UP000583944"/>
    </source>
</evidence>
<feature type="compositionally biased region" description="Low complexity" evidence="1">
    <location>
        <begin position="99"/>
        <end position="118"/>
    </location>
</feature>
<dbReference type="Proteomes" id="UP000583944">
    <property type="component" value="Unassembled WGS sequence"/>
</dbReference>
<evidence type="ECO:0000256" key="1">
    <source>
        <dbReference type="SAM" id="MobiDB-lite"/>
    </source>
</evidence>
<feature type="compositionally biased region" description="Polar residues" evidence="1">
    <location>
        <begin position="25"/>
        <end position="44"/>
    </location>
</feature>
<sequence length="536" mass="56560">MGAALGRSTPRGPCMSLERRGTKSPRATSANSRPPDNQQPQPKSTLLAAEVHVLSAPNGRQSDHFLPDTQGSGNKGKTSPPRNPIGIETGGVKALRPLSVSNSSNSVSADKSNDASSSRTPGQKRKKKNILRSLDGSLSPQKQGPSRESNPEDIAATPPLLRMASLYEGKGSSRGRKTGDESQEFGLSGRVGGNSVVSRLHFLSAKKSQESIFSDAQSNGESAINLAQTNNTRSRQSMLGSIESTKTLLHAKAVLRKHVHHSLAIPPLSARPSSCRSTTYSALSEGDAILTRTVNPLIPRDKYGGNFHLPAVHNVEAVDGIGKIGRYHDRIDIISLLENNTQAELSSSSSCLVKSPLLRENGDSWRQQNGFLADKCPNHNLVELVVDSATDEKLNGQSGDRSSRDHLLRSAPPTDCYPLADVASRNPTPRIDCGHSSQNEFGCTKRPGKKGDSGRGGGQTGQDAADDAAVGWVAIGGEAGVGGEDWYARLRARCGLEESGGIAGLTAGNIGDCSDDDVKKNETVAPVGTAEPGTAH</sequence>
<dbReference type="EMBL" id="JABDHM010000017">
    <property type="protein sequence ID" value="KAF5223686.1"/>
    <property type="molecule type" value="Genomic_DNA"/>
</dbReference>
<organism evidence="2 3">
    <name type="scientific">Trypanosoma cruzi</name>
    <dbReference type="NCBI Taxonomy" id="5693"/>
    <lineage>
        <taxon>Eukaryota</taxon>
        <taxon>Discoba</taxon>
        <taxon>Euglenozoa</taxon>
        <taxon>Kinetoplastea</taxon>
        <taxon>Metakinetoplastina</taxon>
        <taxon>Trypanosomatida</taxon>
        <taxon>Trypanosomatidae</taxon>
        <taxon>Trypanosoma</taxon>
        <taxon>Schizotrypanum</taxon>
    </lineage>
</organism>
<gene>
    <name evidence="2" type="ORF">ECC02_003140</name>
</gene>
<feature type="region of interest" description="Disordered" evidence="1">
    <location>
        <begin position="1"/>
        <end position="189"/>
    </location>
</feature>
<dbReference type="VEuPathDB" id="TriTrypDB:ECC02_003140"/>
<accession>A0A7J6YBA2</accession>
<name>A0A7J6YBA2_TRYCR</name>
<feature type="compositionally biased region" description="Polar residues" evidence="1">
    <location>
        <begin position="136"/>
        <end position="148"/>
    </location>
</feature>
<feature type="region of interest" description="Disordered" evidence="1">
    <location>
        <begin position="427"/>
        <end position="464"/>
    </location>
</feature>
<dbReference type="AlphaFoldDB" id="A0A7J6YBA2"/>